<comment type="subunit">
    <text evidence="2">Homotetramer.</text>
</comment>
<sequence>MLNRVTLIGNLGKDPEIRTTESGVTRANFTLATNENYKDRNGNWQKSTEWHDLVMWRSMADRAKVLRKGMLVYVEGKLTHRKWQDKEGKDHYLAEVTVEMLRILEKKEHWSTNLSNGASDQASDPKKEETTHLDDVNLDDQVTF</sequence>
<keyword evidence="1 2" id="KW-0238">DNA-binding</keyword>
<dbReference type="NCBIfam" id="TIGR00621">
    <property type="entry name" value="ssb"/>
    <property type="match status" value="1"/>
</dbReference>
<dbReference type="EMBL" id="JADKFW010000004">
    <property type="protein sequence ID" value="MBK9716518.1"/>
    <property type="molecule type" value="Genomic_DNA"/>
</dbReference>
<evidence type="ECO:0000256" key="1">
    <source>
        <dbReference type="ARBA" id="ARBA00023125"/>
    </source>
</evidence>
<evidence type="ECO:0000256" key="3">
    <source>
        <dbReference type="PIRNR" id="PIRNR002070"/>
    </source>
</evidence>
<dbReference type="GO" id="GO:0009295">
    <property type="term" value="C:nucleoid"/>
    <property type="evidence" value="ECO:0007669"/>
    <property type="project" value="TreeGrafter"/>
</dbReference>
<dbReference type="InterPro" id="IPR000424">
    <property type="entry name" value="Primosome_PriB/ssb"/>
</dbReference>
<dbReference type="HAMAP" id="MF_00984">
    <property type="entry name" value="SSB"/>
    <property type="match status" value="1"/>
</dbReference>
<dbReference type="Pfam" id="PF00436">
    <property type="entry name" value="SSB"/>
    <property type="match status" value="1"/>
</dbReference>
<evidence type="ECO:0000256" key="4">
    <source>
        <dbReference type="SAM" id="MobiDB-lite"/>
    </source>
</evidence>
<feature type="region of interest" description="Disordered" evidence="4">
    <location>
        <begin position="113"/>
        <end position="144"/>
    </location>
</feature>
<dbReference type="PIRSF" id="PIRSF002070">
    <property type="entry name" value="SSB"/>
    <property type="match status" value="1"/>
</dbReference>
<dbReference type="GO" id="GO:0003697">
    <property type="term" value="F:single-stranded DNA binding"/>
    <property type="evidence" value="ECO:0007669"/>
    <property type="project" value="UniProtKB-UniRule"/>
</dbReference>
<evidence type="ECO:0000313" key="6">
    <source>
        <dbReference type="Proteomes" id="UP000808349"/>
    </source>
</evidence>
<name>A0A9D7XGA4_9BACT</name>
<evidence type="ECO:0000256" key="2">
    <source>
        <dbReference type="HAMAP-Rule" id="MF_00984"/>
    </source>
</evidence>
<dbReference type="PANTHER" id="PTHR10302:SF0">
    <property type="entry name" value="SINGLE-STRANDED DNA-BINDING PROTEIN, MITOCHONDRIAL"/>
    <property type="match status" value="1"/>
</dbReference>
<dbReference type="AlphaFoldDB" id="A0A9D7XGA4"/>
<protein>
    <recommendedName>
        <fullName evidence="2 3">Single-stranded DNA-binding protein</fullName>
        <shortName evidence="2">SSB</shortName>
    </recommendedName>
</protein>
<dbReference type="PANTHER" id="PTHR10302">
    <property type="entry name" value="SINGLE-STRANDED DNA-BINDING PROTEIN"/>
    <property type="match status" value="1"/>
</dbReference>
<comment type="caution">
    <text evidence="2">Lacks conserved residue(s) required for the propagation of feature annotation.</text>
</comment>
<dbReference type="InterPro" id="IPR011344">
    <property type="entry name" value="ssDNA-bd"/>
</dbReference>
<comment type="caution">
    <text evidence="5">The sequence shown here is derived from an EMBL/GenBank/DDBJ whole genome shotgun (WGS) entry which is preliminary data.</text>
</comment>
<dbReference type="Gene3D" id="2.40.50.140">
    <property type="entry name" value="Nucleic acid-binding proteins"/>
    <property type="match status" value="1"/>
</dbReference>
<dbReference type="GO" id="GO:0006260">
    <property type="term" value="P:DNA replication"/>
    <property type="evidence" value="ECO:0007669"/>
    <property type="project" value="InterPro"/>
</dbReference>
<feature type="compositionally biased region" description="Polar residues" evidence="4">
    <location>
        <begin position="113"/>
        <end position="122"/>
    </location>
</feature>
<dbReference type="PROSITE" id="PS50935">
    <property type="entry name" value="SSB"/>
    <property type="match status" value="1"/>
</dbReference>
<dbReference type="Proteomes" id="UP000808349">
    <property type="component" value="Unassembled WGS sequence"/>
</dbReference>
<proteinExistence type="inferred from homology"/>
<dbReference type="CDD" id="cd04496">
    <property type="entry name" value="SSB_OBF"/>
    <property type="match status" value="1"/>
</dbReference>
<reference evidence="5 6" key="1">
    <citation type="submission" date="2020-10" db="EMBL/GenBank/DDBJ databases">
        <title>Connecting structure to function with the recovery of over 1000 high-quality activated sludge metagenome-assembled genomes encoding full-length rRNA genes using long-read sequencing.</title>
        <authorList>
            <person name="Singleton C.M."/>
            <person name="Petriglieri F."/>
            <person name="Kristensen J.M."/>
            <person name="Kirkegaard R.H."/>
            <person name="Michaelsen T.Y."/>
            <person name="Andersen M.H."/>
            <person name="Karst S.M."/>
            <person name="Dueholm M.S."/>
            <person name="Nielsen P.H."/>
            <person name="Albertsen M."/>
        </authorList>
    </citation>
    <scope>NUCLEOTIDE SEQUENCE [LARGE SCALE GENOMIC DNA]</scope>
    <source>
        <strain evidence="5">Ribe_18-Q3-R11-54_BAT3C.373</strain>
    </source>
</reference>
<accession>A0A9D7XGA4</accession>
<organism evidence="5 6">
    <name type="scientific">Candidatus Defluviibacterium haderslevense</name>
    <dbReference type="NCBI Taxonomy" id="2981993"/>
    <lineage>
        <taxon>Bacteria</taxon>
        <taxon>Pseudomonadati</taxon>
        <taxon>Bacteroidota</taxon>
        <taxon>Saprospiria</taxon>
        <taxon>Saprospirales</taxon>
        <taxon>Saprospiraceae</taxon>
        <taxon>Candidatus Defluviibacterium</taxon>
    </lineage>
</organism>
<feature type="compositionally biased region" description="Basic and acidic residues" evidence="4">
    <location>
        <begin position="123"/>
        <end position="135"/>
    </location>
</feature>
<evidence type="ECO:0000313" key="5">
    <source>
        <dbReference type="EMBL" id="MBK9716518.1"/>
    </source>
</evidence>
<dbReference type="InterPro" id="IPR012340">
    <property type="entry name" value="NA-bd_OB-fold"/>
</dbReference>
<gene>
    <name evidence="5" type="primary">ssb</name>
    <name evidence="5" type="ORF">IPO85_03150</name>
</gene>
<dbReference type="SUPFAM" id="SSF50249">
    <property type="entry name" value="Nucleic acid-binding proteins"/>
    <property type="match status" value="1"/>
</dbReference>